<comment type="subcellular location">
    <subcellularLocation>
        <location evidence="1">Cell membrane</location>
        <topology evidence="1">Multi-pass membrane protein</topology>
    </subcellularLocation>
</comment>
<evidence type="ECO:0000256" key="6">
    <source>
        <dbReference type="ARBA" id="ARBA00023136"/>
    </source>
</evidence>
<dbReference type="PANTHER" id="PTHR30489">
    <property type="entry name" value="LIPOPROTEIN-RELEASING SYSTEM TRANSMEMBRANE PROTEIN LOLE"/>
    <property type="match status" value="1"/>
</dbReference>
<dbReference type="Pfam" id="PF02687">
    <property type="entry name" value="FtsX"/>
    <property type="match status" value="1"/>
</dbReference>
<sequence>MFELSVACKYLIPRRRQLSVSIISIISVLVISLVVWLIIVFFSVTNGLEKNWIYKLTTLTAPVRITPTDAYYHSYYYQIDSLSENSGYSHKTIREKNESQFTDPYDKDYDEEIPSHWQTPDRQPDGSLKDLVKLAFNSIQNLKKIPGLYAQDFELTASHIKLRLQRDMSVLHAHNFYGGATQSYLAYPTYLGNFEANNFKIGQTFLPIESKDLNNYLQLIPFAENHEDNPDEKIPFPQTILQKRLRIFFDHVMINQLQAKSFGWTIPKTLFPLKAHWQGCAVIKENHILRIVVPAQSEKCMQIQKSLEDQGLETILGQLHLDEGKAIFYGKNQTVFNDLTKIPITYASGNSFEAHLISSSIERAKRLDDLTFEITVPIQGDILKGNVPYRGLEIASAELKPTNKNFGNPFWAYQSSANSNFILPSDSDIGGGVILPKSFREAGVLIGDRGHLSYFAATASLLQEQRLPIYVAGFYDPGIIPIGNKFVLANPEITSIIRASHNQDDKSSLTNGINVRFDHLSQADEVKDALLKAFQKNGISRYWDIQTYKEYEFTKEIIQELQSQKNIFMLIAVVIILVACSNIISMLVILVNDKKVEIGILRSMGASSKSIALIFGFAGGVIGILGSLIGIGAAILTLSYLSTLITFLSRLQGHDMLNASFYGQMLTYEISYEALFFVLGATCMISLLAGIVPAVKACLLKPSQILRSGS</sequence>
<feature type="transmembrane region" description="Helical" evidence="7">
    <location>
        <begin position="20"/>
        <end position="44"/>
    </location>
</feature>
<evidence type="ECO:0000313" key="10">
    <source>
        <dbReference type="Proteomes" id="UP000031465"/>
    </source>
</evidence>
<reference evidence="9 10" key="1">
    <citation type="journal article" date="2014" name="Mol. Biol. Evol.">
        <title>Massive expansion of Ubiquitination-related gene families within the Chlamydiae.</title>
        <authorList>
            <person name="Domman D."/>
            <person name="Collingro A."/>
            <person name="Lagkouvardos I."/>
            <person name="Gehre L."/>
            <person name="Weinmaier T."/>
            <person name="Rattei T."/>
            <person name="Subtil A."/>
            <person name="Horn M."/>
        </authorList>
    </citation>
    <scope>NUCLEOTIDE SEQUENCE [LARGE SCALE GENOMIC DNA]</scope>
    <source>
        <strain evidence="9 10">EI2</strain>
    </source>
</reference>
<dbReference type="InterPro" id="IPR051447">
    <property type="entry name" value="Lipoprotein-release_system"/>
</dbReference>
<keyword evidence="3" id="KW-1003">Cell membrane</keyword>
<evidence type="ECO:0000256" key="4">
    <source>
        <dbReference type="ARBA" id="ARBA00022692"/>
    </source>
</evidence>
<accession>A0A0C1JLQ9</accession>
<feature type="transmembrane region" description="Helical" evidence="7">
    <location>
        <begin position="674"/>
        <end position="699"/>
    </location>
</feature>
<feature type="transmembrane region" description="Helical" evidence="7">
    <location>
        <begin position="567"/>
        <end position="591"/>
    </location>
</feature>
<dbReference type="GO" id="GO:0098797">
    <property type="term" value="C:plasma membrane protein complex"/>
    <property type="evidence" value="ECO:0007669"/>
    <property type="project" value="TreeGrafter"/>
</dbReference>
<protein>
    <recommendedName>
        <fullName evidence="8">ABC3 transporter permease C-terminal domain-containing protein</fullName>
    </recommendedName>
</protein>
<feature type="transmembrane region" description="Helical" evidence="7">
    <location>
        <begin position="612"/>
        <end position="641"/>
    </location>
</feature>
<comment type="caution">
    <text evidence="9">The sequence shown here is derived from an EMBL/GenBank/DDBJ whole genome shotgun (WGS) entry which is preliminary data.</text>
</comment>
<dbReference type="Proteomes" id="UP000031465">
    <property type="component" value="Unassembled WGS sequence"/>
</dbReference>
<evidence type="ECO:0000256" key="1">
    <source>
        <dbReference type="ARBA" id="ARBA00004651"/>
    </source>
</evidence>
<feature type="domain" description="ABC3 transporter permease C-terminal" evidence="8">
    <location>
        <begin position="570"/>
        <end position="698"/>
    </location>
</feature>
<evidence type="ECO:0000259" key="8">
    <source>
        <dbReference type="Pfam" id="PF02687"/>
    </source>
</evidence>
<keyword evidence="5 7" id="KW-1133">Transmembrane helix</keyword>
<gene>
    <name evidence="9" type="ORF">DB44_CN00110</name>
</gene>
<evidence type="ECO:0000256" key="2">
    <source>
        <dbReference type="ARBA" id="ARBA00005236"/>
    </source>
</evidence>
<dbReference type="InterPro" id="IPR003838">
    <property type="entry name" value="ABC3_permease_C"/>
</dbReference>
<dbReference type="RefSeq" id="WP_039357852.1">
    <property type="nucleotide sequence ID" value="NZ_JSAN01000060.1"/>
</dbReference>
<dbReference type="PANTHER" id="PTHR30489:SF0">
    <property type="entry name" value="LIPOPROTEIN-RELEASING SYSTEM TRANSMEMBRANE PROTEIN LOLE"/>
    <property type="match status" value="1"/>
</dbReference>
<dbReference type="GO" id="GO:0044874">
    <property type="term" value="P:lipoprotein localization to outer membrane"/>
    <property type="evidence" value="ECO:0007669"/>
    <property type="project" value="TreeGrafter"/>
</dbReference>
<organism evidence="9 10">
    <name type="scientific">Candidatus Protochlamydia amoebophila</name>
    <dbReference type="NCBI Taxonomy" id="362787"/>
    <lineage>
        <taxon>Bacteria</taxon>
        <taxon>Pseudomonadati</taxon>
        <taxon>Chlamydiota</taxon>
        <taxon>Chlamydiia</taxon>
        <taxon>Parachlamydiales</taxon>
        <taxon>Parachlamydiaceae</taxon>
        <taxon>Candidatus Protochlamydia</taxon>
    </lineage>
</organism>
<evidence type="ECO:0000256" key="3">
    <source>
        <dbReference type="ARBA" id="ARBA00022475"/>
    </source>
</evidence>
<name>A0A0C1JLQ9_9BACT</name>
<dbReference type="PATRIC" id="fig|362787.3.peg.908"/>
<evidence type="ECO:0000256" key="7">
    <source>
        <dbReference type="SAM" id="Phobius"/>
    </source>
</evidence>
<comment type="similarity">
    <text evidence="2">Belongs to the ABC-4 integral membrane protein family. LolC/E subfamily.</text>
</comment>
<dbReference type="EMBL" id="JSAN01000060">
    <property type="protein sequence ID" value="KIC72205.1"/>
    <property type="molecule type" value="Genomic_DNA"/>
</dbReference>
<evidence type="ECO:0000256" key="5">
    <source>
        <dbReference type="ARBA" id="ARBA00022989"/>
    </source>
</evidence>
<evidence type="ECO:0000313" key="9">
    <source>
        <dbReference type="EMBL" id="KIC72205.1"/>
    </source>
</evidence>
<proteinExistence type="inferred from homology"/>
<keyword evidence="4 7" id="KW-0812">Transmembrane</keyword>
<keyword evidence="6 7" id="KW-0472">Membrane</keyword>
<dbReference type="AlphaFoldDB" id="A0A0C1JLQ9"/>